<dbReference type="Proteomes" id="UP000177122">
    <property type="component" value="Unassembled WGS sequence"/>
</dbReference>
<dbReference type="InterPro" id="IPR036779">
    <property type="entry name" value="LysM_dom_sf"/>
</dbReference>
<dbReference type="GO" id="GO:0004222">
    <property type="term" value="F:metalloendopeptidase activity"/>
    <property type="evidence" value="ECO:0007669"/>
    <property type="project" value="TreeGrafter"/>
</dbReference>
<dbReference type="SUPFAM" id="SSF51261">
    <property type="entry name" value="Duplicated hybrid motif"/>
    <property type="match status" value="1"/>
</dbReference>
<evidence type="ECO:0000313" key="2">
    <source>
        <dbReference type="EMBL" id="OGZ06215.1"/>
    </source>
</evidence>
<dbReference type="PANTHER" id="PTHR21666:SF270">
    <property type="entry name" value="MUREIN HYDROLASE ACTIVATOR ENVC"/>
    <property type="match status" value="1"/>
</dbReference>
<dbReference type="EMBL" id="MHLI01000004">
    <property type="protein sequence ID" value="OGZ06215.1"/>
    <property type="molecule type" value="Genomic_DNA"/>
</dbReference>
<organism evidence="2 3">
    <name type="scientific">Candidatus Lloydbacteria bacterium RIFCSPHIGHO2_01_FULL_49_22</name>
    <dbReference type="NCBI Taxonomy" id="1798658"/>
    <lineage>
        <taxon>Bacteria</taxon>
        <taxon>Candidatus Lloydiibacteriota</taxon>
    </lineage>
</organism>
<dbReference type="CDD" id="cd12797">
    <property type="entry name" value="M23_peptidase"/>
    <property type="match status" value="1"/>
</dbReference>
<dbReference type="Gene3D" id="3.10.350.10">
    <property type="entry name" value="LysM domain"/>
    <property type="match status" value="2"/>
</dbReference>
<gene>
    <name evidence="2" type="ORF">A2845_00185</name>
</gene>
<dbReference type="PROSITE" id="PS51782">
    <property type="entry name" value="LYSM"/>
    <property type="match status" value="2"/>
</dbReference>
<dbReference type="CDD" id="cd00118">
    <property type="entry name" value="LysM"/>
    <property type="match status" value="2"/>
</dbReference>
<dbReference type="InterPro" id="IPR011055">
    <property type="entry name" value="Dup_hybrid_motif"/>
</dbReference>
<reference evidence="2 3" key="1">
    <citation type="journal article" date="2016" name="Nat. Commun.">
        <title>Thousands of microbial genomes shed light on interconnected biogeochemical processes in an aquifer system.</title>
        <authorList>
            <person name="Anantharaman K."/>
            <person name="Brown C.T."/>
            <person name="Hug L.A."/>
            <person name="Sharon I."/>
            <person name="Castelle C.J."/>
            <person name="Probst A.J."/>
            <person name="Thomas B.C."/>
            <person name="Singh A."/>
            <person name="Wilkins M.J."/>
            <person name="Karaoz U."/>
            <person name="Brodie E.L."/>
            <person name="Williams K.H."/>
            <person name="Hubbard S.S."/>
            <person name="Banfield J.F."/>
        </authorList>
    </citation>
    <scope>NUCLEOTIDE SEQUENCE [LARGE SCALE GENOMIC DNA]</scope>
</reference>
<dbReference type="Pfam" id="PF01476">
    <property type="entry name" value="LysM"/>
    <property type="match status" value="2"/>
</dbReference>
<dbReference type="InterPro" id="IPR050570">
    <property type="entry name" value="Cell_wall_metabolism_enzyme"/>
</dbReference>
<dbReference type="SUPFAM" id="SSF54106">
    <property type="entry name" value="LysM domain"/>
    <property type="match status" value="2"/>
</dbReference>
<dbReference type="InterPro" id="IPR018392">
    <property type="entry name" value="LysM"/>
</dbReference>
<sequence>MSTLSLKKLSFSLFLLLIIPGAVASASFFSFFGDIFSKVSTQEKIINSQNVALLAAAIGPGEYINPDSAEISTVGESAILPDVGPDGGLSDVDGMEGGHGQISIYVVHEGDSLSAIAQMFDVSVNTILWANSLPRGTKLSVGQTLVILPVSGVRHIVKRGDTVSSIAKKYAGDPDEIRLYNGIDGDTLAIDSEIIIPDGEVAAVVVKTKPASSKLGGGNVPLYNGYYQAPFGGYRKTQRLHGYNGVDLVSSLGIGAPVMAAARGTVIIARRGGYNGGYGSYVVIQHGNGTQTLYGHLKSVTVSSGEIVVQGQTIGTMGNSGRSTGPHLHFEIRGARNPF</sequence>
<dbReference type="PANTHER" id="PTHR21666">
    <property type="entry name" value="PEPTIDASE-RELATED"/>
    <property type="match status" value="1"/>
</dbReference>
<dbReference type="SMART" id="SM00257">
    <property type="entry name" value="LysM"/>
    <property type="match status" value="2"/>
</dbReference>
<feature type="domain" description="LysM" evidence="1">
    <location>
        <begin position="103"/>
        <end position="147"/>
    </location>
</feature>
<evidence type="ECO:0000313" key="3">
    <source>
        <dbReference type="Proteomes" id="UP000177122"/>
    </source>
</evidence>
<dbReference type="AlphaFoldDB" id="A0A1G2CXV9"/>
<accession>A0A1G2CXV9</accession>
<comment type="caution">
    <text evidence="2">The sequence shown here is derived from an EMBL/GenBank/DDBJ whole genome shotgun (WGS) entry which is preliminary data.</text>
</comment>
<dbReference type="Pfam" id="PF01551">
    <property type="entry name" value="Peptidase_M23"/>
    <property type="match status" value="1"/>
</dbReference>
<feature type="domain" description="LysM" evidence="1">
    <location>
        <begin position="153"/>
        <end position="196"/>
    </location>
</feature>
<protein>
    <recommendedName>
        <fullName evidence="1">LysM domain-containing protein</fullName>
    </recommendedName>
</protein>
<dbReference type="InterPro" id="IPR016047">
    <property type="entry name" value="M23ase_b-sheet_dom"/>
</dbReference>
<name>A0A1G2CXV9_9BACT</name>
<evidence type="ECO:0000259" key="1">
    <source>
        <dbReference type="PROSITE" id="PS51782"/>
    </source>
</evidence>
<proteinExistence type="predicted"/>
<dbReference type="Gene3D" id="2.70.70.10">
    <property type="entry name" value="Glucose Permease (Domain IIA)"/>
    <property type="match status" value="1"/>
</dbReference>